<feature type="chain" id="PRO_5046649959" description="Trypsin" evidence="1">
    <location>
        <begin position="19"/>
        <end position="278"/>
    </location>
</feature>
<dbReference type="PROSITE" id="PS51257">
    <property type="entry name" value="PROKAR_LIPOPROTEIN"/>
    <property type="match status" value="1"/>
</dbReference>
<dbReference type="InterPro" id="IPR043504">
    <property type="entry name" value="Peptidase_S1_PA_chymotrypsin"/>
</dbReference>
<accession>A0ABM9LV68</accession>
<protein>
    <recommendedName>
        <fullName evidence="4">Trypsin</fullName>
    </recommendedName>
</protein>
<dbReference type="InterPro" id="IPR009003">
    <property type="entry name" value="Peptidase_S1_PA"/>
</dbReference>
<dbReference type="EMBL" id="OY726397">
    <property type="protein sequence ID" value="CAJ1505269.1"/>
    <property type="molecule type" value="Genomic_DNA"/>
</dbReference>
<feature type="signal peptide" evidence="1">
    <location>
        <begin position="1"/>
        <end position="18"/>
    </location>
</feature>
<dbReference type="Gene3D" id="2.40.10.10">
    <property type="entry name" value="Trypsin-like serine proteases"/>
    <property type="match status" value="2"/>
</dbReference>
<sequence length="278" mass="27705">MTRTAVATAALAVACAVAVGCGATVDGVPVVGVTPTAATMAAPAAAAAAAANRWMDVTGQGVEAPRDNVDGAQYGPVPLPGTKVLHLLNSSGDMDFCTLGPAIRSVDGNRAGFLTAGHCGIGGYAAEQFLQTTADGETELLGIATAAEDDDRGIDSAAIWVPGGVDPRASSIAGFPVHRVMSAPEVRSSLPAGSPVCLNGALAGVACGQLLDPDDDRRIRFSAITDEGDSGAPVFVVDRVTKRATVIGILEGGNALTTTATYAEPALARLGAVLATAP</sequence>
<keyword evidence="3" id="KW-1185">Reference proteome</keyword>
<keyword evidence="1" id="KW-0732">Signal</keyword>
<organism evidence="2 3">
    <name type="scientific">[Mycobacterium] burgundiense</name>
    <dbReference type="NCBI Taxonomy" id="3064286"/>
    <lineage>
        <taxon>Bacteria</taxon>
        <taxon>Bacillati</taxon>
        <taxon>Actinomycetota</taxon>
        <taxon>Actinomycetes</taxon>
        <taxon>Mycobacteriales</taxon>
        <taxon>Mycobacteriaceae</taxon>
        <taxon>Mycolicibacterium</taxon>
    </lineage>
</organism>
<reference evidence="2 3" key="1">
    <citation type="submission" date="2023-08" db="EMBL/GenBank/DDBJ databases">
        <authorList>
            <person name="Folkvardsen B D."/>
            <person name="Norman A."/>
        </authorList>
    </citation>
    <scope>NUCLEOTIDE SEQUENCE [LARGE SCALE GENOMIC DNA]</scope>
    <source>
        <strain evidence="2 3">Mu0053</strain>
    </source>
</reference>
<gene>
    <name evidence="2" type="ORF">MU0053_002892</name>
</gene>
<evidence type="ECO:0000313" key="3">
    <source>
        <dbReference type="Proteomes" id="UP001190465"/>
    </source>
</evidence>
<evidence type="ECO:0008006" key="4">
    <source>
        <dbReference type="Google" id="ProtNLM"/>
    </source>
</evidence>
<dbReference type="SUPFAM" id="SSF50494">
    <property type="entry name" value="Trypsin-like serine proteases"/>
    <property type="match status" value="1"/>
</dbReference>
<proteinExistence type="predicted"/>
<name>A0ABM9LV68_9MYCO</name>
<evidence type="ECO:0000313" key="2">
    <source>
        <dbReference type="EMBL" id="CAJ1505269.1"/>
    </source>
</evidence>
<dbReference type="RefSeq" id="WP_308478334.1">
    <property type="nucleotide sequence ID" value="NZ_OY726397.1"/>
</dbReference>
<dbReference type="Proteomes" id="UP001190465">
    <property type="component" value="Chromosome"/>
</dbReference>
<evidence type="ECO:0000256" key="1">
    <source>
        <dbReference type="SAM" id="SignalP"/>
    </source>
</evidence>